<evidence type="ECO:0000256" key="10">
    <source>
        <dbReference type="ARBA" id="ARBA00023180"/>
    </source>
</evidence>
<dbReference type="InterPro" id="IPR038578">
    <property type="entry name" value="GT29-like_sf"/>
</dbReference>
<evidence type="ECO:0000256" key="9">
    <source>
        <dbReference type="ARBA" id="ARBA00023136"/>
    </source>
</evidence>
<dbReference type="CDD" id="cd23963">
    <property type="entry name" value="GT29_ST8SIA"/>
    <property type="match status" value="1"/>
</dbReference>
<dbReference type="GO" id="GO:0009311">
    <property type="term" value="P:oligosaccharide metabolic process"/>
    <property type="evidence" value="ECO:0007669"/>
    <property type="project" value="TreeGrafter"/>
</dbReference>
<dbReference type="Pfam" id="PF00777">
    <property type="entry name" value="Glyco_transf_29"/>
    <property type="match status" value="1"/>
</dbReference>
<keyword evidence="13" id="KW-1185">Reference proteome</keyword>
<keyword evidence="10" id="KW-0325">Glycoprotein</keyword>
<dbReference type="InterPro" id="IPR050943">
    <property type="entry name" value="Glycosyltr_29_Sialyltrsf"/>
</dbReference>
<dbReference type="GO" id="GO:0000139">
    <property type="term" value="C:Golgi membrane"/>
    <property type="evidence" value="ECO:0007669"/>
    <property type="project" value="UniProtKB-SubCell"/>
</dbReference>
<keyword evidence="8" id="KW-0333">Golgi apparatus</keyword>
<keyword evidence="4" id="KW-0808">Transferase</keyword>
<dbReference type="InterPro" id="IPR001675">
    <property type="entry name" value="Glyco_trans_29"/>
</dbReference>
<feature type="disulfide bond" evidence="11">
    <location>
        <begin position="113"/>
        <end position="265"/>
    </location>
</feature>
<name>A0A8J9W2G3_BRALA</name>
<protein>
    <submittedName>
        <fullName evidence="12">ST8SIA4 protein</fullName>
    </submittedName>
</protein>
<evidence type="ECO:0000256" key="2">
    <source>
        <dbReference type="ARBA" id="ARBA00006003"/>
    </source>
</evidence>
<dbReference type="Proteomes" id="UP000838412">
    <property type="component" value="Chromosome 10"/>
</dbReference>
<dbReference type="GO" id="GO:0003828">
    <property type="term" value="F:alpha-N-acetylneuraminate alpha-2,8-sialyltransferase activity"/>
    <property type="evidence" value="ECO:0007669"/>
    <property type="project" value="TreeGrafter"/>
</dbReference>
<evidence type="ECO:0000313" key="12">
    <source>
        <dbReference type="EMBL" id="CAH1238169.1"/>
    </source>
</evidence>
<organism evidence="12 13">
    <name type="scientific">Branchiostoma lanceolatum</name>
    <name type="common">Common lancelet</name>
    <name type="synonym">Amphioxus lanceolatum</name>
    <dbReference type="NCBI Taxonomy" id="7740"/>
    <lineage>
        <taxon>Eukaryota</taxon>
        <taxon>Metazoa</taxon>
        <taxon>Chordata</taxon>
        <taxon>Cephalochordata</taxon>
        <taxon>Leptocardii</taxon>
        <taxon>Amphioxiformes</taxon>
        <taxon>Branchiostomatidae</taxon>
        <taxon>Branchiostoma</taxon>
    </lineage>
</organism>
<proteinExistence type="inferred from homology"/>
<dbReference type="PANTHER" id="PTHR11987">
    <property type="entry name" value="ALPHA-2,8-SIALYLTRANSFERASE"/>
    <property type="match status" value="1"/>
</dbReference>
<evidence type="ECO:0000256" key="7">
    <source>
        <dbReference type="ARBA" id="ARBA00022989"/>
    </source>
</evidence>
<evidence type="ECO:0000256" key="4">
    <source>
        <dbReference type="ARBA" id="ARBA00022679"/>
    </source>
</evidence>
<keyword evidence="9" id="KW-0472">Membrane</keyword>
<evidence type="ECO:0000256" key="3">
    <source>
        <dbReference type="ARBA" id="ARBA00022676"/>
    </source>
</evidence>
<comment type="similarity">
    <text evidence="2">Belongs to the glycosyltransferase 29 family.</text>
</comment>
<keyword evidence="3" id="KW-0328">Glycosyltransferase</keyword>
<dbReference type="GO" id="GO:0006491">
    <property type="term" value="P:N-glycan processing"/>
    <property type="evidence" value="ECO:0007669"/>
    <property type="project" value="TreeGrafter"/>
</dbReference>
<keyword evidence="6" id="KW-0735">Signal-anchor</keyword>
<accession>A0A8J9W2G3</accession>
<keyword evidence="7" id="KW-1133">Transmembrane helix</keyword>
<evidence type="ECO:0000256" key="8">
    <source>
        <dbReference type="ARBA" id="ARBA00023034"/>
    </source>
</evidence>
<sequence>MFVAFMFMIIKEFCYETSWVDTVYNIHCRTLPTPSNNSVSKGERRKILHDTTSTSEWVYNKTAADQVRAAAARLSLYNVFRISWLGHPPQKRKCPSKRKTCRTRNIVGHQKTCALVGNSGILLGSDCGPEIDSKDFVVRMDLPGVLGFEKDVGGRTDMTVVSPRTSGRVERSSNMTNRSRDVHEGRLRGIKNTILMIDRESRKHLEAAIERYNLSFMLLSTTKRIIGIIKSSRSVNRIASTISGRQFRRKPTVGLFTSLMMTTFCDKLYLYGFFPFLKDVNNRFIPYHYYPDDLGGGPIIQNGGGHHNMGWEYNFHKELHRKGAYRMHIGPCIRKRKD</sequence>
<evidence type="ECO:0000256" key="11">
    <source>
        <dbReference type="PIRSR" id="PIRSR005557-2"/>
    </source>
</evidence>
<comment type="subcellular location">
    <subcellularLocation>
        <location evidence="1">Golgi apparatus membrane</location>
        <topology evidence="1">Single-pass type II membrane protein</topology>
    </subcellularLocation>
</comment>
<evidence type="ECO:0000256" key="6">
    <source>
        <dbReference type="ARBA" id="ARBA00022968"/>
    </source>
</evidence>
<dbReference type="Gene3D" id="3.90.1480.20">
    <property type="entry name" value="Glycosyl transferase family 29"/>
    <property type="match status" value="1"/>
</dbReference>
<evidence type="ECO:0000256" key="1">
    <source>
        <dbReference type="ARBA" id="ARBA00004323"/>
    </source>
</evidence>
<evidence type="ECO:0000256" key="5">
    <source>
        <dbReference type="ARBA" id="ARBA00022692"/>
    </source>
</evidence>
<reference evidence="12" key="1">
    <citation type="submission" date="2022-01" db="EMBL/GenBank/DDBJ databases">
        <authorList>
            <person name="Braso-Vives M."/>
        </authorList>
    </citation>
    <scope>NUCLEOTIDE SEQUENCE</scope>
</reference>
<dbReference type="AlphaFoldDB" id="A0A8J9W2G3"/>
<dbReference type="PANTHER" id="PTHR11987:SF53">
    <property type="entry name" value="ALPHA-2,8-SIALYLTRANSFERASE 8F-LIKE"/>
    <property type="match status" value="1"/>
</dbReference>
<keyword evidence="5" id="KW-0812">Transmembrane</keyword>
<dbReference type="EMBL" id="OV696695">
    <property type="protein sequence ID" value="CAH1238169.1"/>
    <property type="molecule type" value="Genomic_DNA"/>
</dbReference>
<evidence type="ECO:0000313" key="13">
    <source>
        <dbReference type="Proteomes" id="UP000838412"/>
    </source>
</evidence>
<gene>
    <name evidence="12" type="primary">ST8SIA4</name>
    <name evidence="12" type="ORF">BLAG_LOCUS2875</name>
</gene>
<dbReference type="OrthoDB" id="10264956at2759"/>